<dbReference type="Proteomes" id="UP000053095">
    <property type="component" value="Unassembled WGS sequence"/>
</dbReference>
<feature type="compositionally biased region" description="Polar residues" evidence="5">
    <location>
        <begin position="18"/>
        <end position="29"/>
    </location>
</feature>
<comment type="subcellular location">
    <subcellularLocation>
        <location evidence="1">Nucleus</location>
    </subcellularLocation>
</comment>
<feature type="compositionally biased region" description="Basic residues" evidence="5">
    <location>
        <begin position="72"/>
        <end position="88"/>
    </location>
</feature>
<accession>A0A478EDU3</accession>
<dbReference type="InterPro" id="IPR010750">
    <property type="entry name" value="SGF29_tudor-like_dom"/>
</dbReference>
<feature type="compositionally biased region" description="Basic and acidic residues" evidence="5">
    <location>
        <begin position="32"/>
        <end position="43"/>
    </location>
</feature>
<name>A0A478EDU3_TALPI</name>
<feature type="region of interest" description="Disordered" evidence="5">
    <location>
        <begin position="276"/>
        <end position="339"/>
    </location>
</feature>
<proteinExistence type="predicted"/>
<keyword evidence="8" id="KW-1185">Reference proteome</keyword>
<sequence length="490" mass="53441">MKLRSGSLGGEGEGEQHSLATTATATSPINAEGDKHQQEDPEHAPSSQSTVTLEGDSVPVTSDIEPVVGAASKKKKKKAKKTKKKKQTKPALEVDEPQPAAQPAPVPTNQQHHTYNLRLSASKVDIDQVSKWKALRREKSNIHEESASSSQTEPAESLDMSRNRPRGPPTNRDNGIAANEEIDMWNKIIQDIRKAKEKNDKQKAIAEQISALNEKIALEGNKPTLAEINQLDNWYRQVLKLSEEEKAILLEEPSDVIKNLGLLTALRSASEAETSMSRAASLPKSSKQSFARDGTASHAATASNSALLPDKLNRVKGSTQRSSSVSSSGHAKDGRDSVSVKLEDVAEGAAKGTIAERSGQLVIGAEVVYKHNKKQGAEGEGIQCIIKSIYGDGYKKKYDVQDPEPNENGEEGAIYKTTAAWLIPIPQIGSALPSFPVGKQVLARYPDTTTFYRAEVMGTKKDVYRLKFEGEEDDKEMEVDRRFVLDIPSK</sequence>
<evidence type="ECO:0000313" key="7">
    <source>
        <dbReference type="EMBL" id="GAM42885.1"/>
    </source>
</evidence>
<dbReference type="InterPro" id="IPR037802">
    <property type="entry name" value="SGF29"/>
</dbReference>
<keyword evidence="2" id="KW-0805">Transcription regulation</keyword>
<evidence type="ECO:0000259" key="6">
    <source>
        <dbReference type="PROSITE" id="PS51518"/>
    </source>
</evidence>
<gene>
    <name evidence="7" type="ORF">TCE0_044r17257</name>
</gene>
<evidence type="ECO:0000256" key="2">
    <source>
        <dbReference type="ARBA" id="ARBA00023015"/>
    </source>
</evidence>
<dbReference type="EMBL" id="DF933840">
    <property type="protein sequence ID" value="GAM42885.1"/>
    <property type="molecule type" value="Genomic_DNA"/>
</dbReference>
<dbReference type="CDD" id="cd20393">
    <property type="entry name" value="Tudor_SGF29_rpt1"/>
    <property type="match status" value="1"/>
</dbReference>
<organism evidence="7 8">
    <name type="scientific">Talaromyces pinophilus</name>
    <name type="common">Penicillium pinophilum</name>
    <dbReference type="NCBI Taxonomy" id="128442"/>
    <lineage>
        <taxon>Eukaryota</taxon>
        <taxon>Fungi</taxon>
        <taxon>Dikarya</taxon>
        <taxon>Ascomycota</taxon>
        <taxon>Pezizomycotina</taxon>
        <taxon>Eurotiomycetes</taxon>
        <taxon>Eurotiomycetidae</taxon>
        <taxon>Eurotiales</taxon>
        <taxon>Trichocomaceae</taxon>
        <taxon>Talaromyces</taxon>
        <taxon>Talaromyces sect. Talaromyces</taxon>
    </lineage>
</organism>
<dbReference type="InterPro" id="IPR047287">
    <property type="entry name" value="Tudor_SGF29_rpt2"/>
</dbReference>
<evidence type="ECO:0000256" key="1">
    <source>
        <dbReference type="ARBA" id="ARBA00004123"/>
    </source>
</evidence>
<keyword evidence="4" id="KW-0539">Nucleus</keyword>
<feature type="compositionally biased region" description="Basic and acidic residues" evidence="5">
    <location>
        <begin position="330"/>
        <end position="339"/>
    </location>
</feature>
<dbReference type="CDD" id="cd20394">
    <property type="entry name" value="Tudor_SGF29_rpt2"/>
    <property type="match status" value="1"/>
</dbReference>
<dbReference type="AlphaFoldDB" id="A0A478EDU3"/>
<evidence type="ECO:0000313" key="8">
    <source>
        <dbReference type="Proteomes" id="UP000053095"/>
    </source>
</evidence>
<feature type="region of interest" description="Disordered" evidence="5">
    <location>
        <begin position="1"/>
        <end position="179"/>
    </location>
</feature>
<dbReference type="InterPro" id="IPR047288">
    <property type="entry name" value="Tudor_SGF29_rpt1"/>
</dbReference>
<evidence type="ECO:0000256" key="4">
    <source>
        <dbReference type="ARBA" id="ARBA00023242"/>
    </source>
</evidence>
<keyword evidence="3" id="KW-0804">Transcription</keyword>
<dbReference type="PROSITE" id="PS51518">
    <property type="entry name" value="SGF29_C"/>
    <property type="match status" value="1"/>
</dbReference>
<evidence type="ECO:0000256" key="5">
    <source>
        <dbReference type="SAM" id="MobiDB-lite"/>
    </source>
</evidence>
<feature type="compositionally biased region" description="Low complexity" evidence="5">
    <location>
        <begin position="296"/>
        <end position="306"/>
    </location>
</feature>
<dbReference type="Gene3D" id="2.30.30.140">
    <property type="match status" value="1"/>
</dbReference>
<reference evidence="8" key="1">
    <citation type="journal article" date="2015" name="Genome Announc.">
        <title>Draft genome sequence of Talaromyces cellulolyticus strain Y-94, a source of lignocellulosic biomass-degrading enzymes.</title>
        <authorList>
            <person name="Fujii T."/>
            <person name="Koike H."/>
            <person name="Sawayama S."/>
            <person name="Yano S."/>
            <person name="Inoue H."/>
        </authorList>
    </citation>
    <scope>NUCLEOTIDE SEQUENCE [LARGE SCALE GENOMIC DNA]</scope>
    <source>
        <strain evidence="8">Y-94</strain>
    </source>
</reference>
<dbReference type="PANTHER" id="PTHR21539:SF0">
    <property type="entry name" value="SAGA-ASSOCIATED FACTOR 29"/>
    <property type="match status" value="1"/>
</dbReference>
<dbReference type="PANTHER" id="PTHR21539">
    <property type="entry name" value="SAGA-ASSOCIATED FACTOR 29"/>
    <property type="match status" value="1"/>
</dbReference>
<protein>
    <recommendedName>
        <fullName evidence="6">SGF29 C-terminal domain-containing protein</fullName>
    </recommendedName>
</protein>
<feature type="compositionally biased region" description="Basic and acidic residues" evidence="5">
    <location>
        <begin position="124"/>
        <end position="146"/>
    </location>
</feature>
<feature type="compositionally biased region" description="Polar residues" evidence="5">
    <location>
        <begin position="276"/>
        <end position="289"/>
    </location>
</feature>
<feature type="domain" description="SGF29 C-terminal" evidence="6">
    <location>
        <begin position="357"/>
        <end position="490"/>
    </location>
</feature>
<dbReference type="GO" id="GO:0000124">
    <property type="term" value="C:SAGA complex"/>
    <property type="evidence" value="ECO:0007669"/>
    <property type="project" value="InterPro"/>
</dbReference>
<dbReference type="GO" id="GO:0005634">
    <property type="term" value="C:nucleus"/>
    <property type="evidence" value="ECO:0007669"/>
    <property type="project" value="UniProtKB-SubCell"/>
</dbReference>
<dbReference type="FunFam" id="2.30.30.140:FF:000055">
    <property type="entry name" value="SAGA complex component"/>
    <property type="match status" value="1"/>
</dbReference>
<evidence type="ECO:0000256" key="3">
    <source>
        <dbReference type="ARBA" id="ARBA00023163"/>
    </source>
</evidence>
<dbReference type="Pfam" id="PF07039">
    <property type="entry name" value="SGF29_Tudor"/>
    <property type="match status" value="1"/>
</dbReference>